<dbReference type="InterPro" id="IPR013083">
    <property type="entry name" value="Znf_RING/FYVE/PHD"/>
</dbReference>
<name>A0A8J7NU77_ATRSP</name>
<keyword evidence="13" id="KW-0862">Zinc</keyword>
<keyword evidence="9" id="KW-0479">Metal-binding</keyword>
<dbReference type="SUPFAM" id="SSF57924">
    <property type="entry name" value="Inhibitor of apoptosis (IAP) repeat"/>
    <property type="match status" value="3"/>
</dbReference>
<dbReference type="CDD" id="cd00022">
    <property type="entry name" value="BIR"/>
    <property type="match status" value="3"/>
</dbReference>
<dbReference type="Gene3D" id="1.10.1170.10">
    <property type="entry name" value="Inhibitor Of Apoptosis Protein (2mihbC-IAP-1), Chain A"/>
    <property type="match status" value="3"/>
</dbReference>
<reference evidence="21" key="1">
    <citation type="journal article" date="2021" name="Cell">
        <title>Tracing the genetic footprints of vertebrate landing in non-teleost ray-finned fishes.</title>
        <authorList>
            <person name="Bi X."/>
            <person name="Wang K."/>
            <person name="Yang L."/>
            <person name="Pan H."/>
            <person name="Jiang H."/>
            <person name="Wei Q."/>
            <person name="Fang M."/>
            <person name="Yu H."/>
            <person name="Zhu C."/>
            <person name="Cai Y."/>
            <person name="He Y."/>
            <person name="Gan X."/>
            <person name="Zeng H."/>
            <person name="Yu D."/>
            <person name="Zhu Y."/>
            <person name="Jiang H."/>
            <person name="Qiu Q."/>
            <person name="Yang H."/>
            <person name="Zhang Y.E."/>
            <person name="Wang W."/>
            <person name="Zhu M."/>
            <person name="He S."/>
            <person name="Zhang G."/>
        </authorList>
    </citation>
    <scope>NUCLEOTIDE SEQUENCE</scope>
    <source>
        <strain evidence="21">Allg_001</strain>
    </source>
</reference>
<dbReference type="GO" id="GO:0006915">
    <property type="term" value="P:apoptotic process"/>
    <property type="evidence" value="ECO:0007669"/>
    <property type="project" value="UniProtKB-KW"/>
</dbReference>
<evidence type="ECO:0000256" key="19">
    <source>
        <dbReference type="SAM" id="MobiDB-lite"/>
    </source>
</evidence>
<keyword evidence="7" id="KW-0879">Wnt signaling pathway</keyword>
<dbReference type="CDD" id="cd16714">
    <property type="entry name" value="RING-HC_BIRC4_8"/>
    <property type="match status" value="1"/>
</dbReference>
<keyword evidence="8" id="KW-0053">Apoptosis</keyword>
<protein>
    <recommendedName>
        <fullName evidence="14">E3 ubiquitin-protein ligase XIAP</fullName>
        <ecNumber evidence="4">2.3.2.27</ecNumber>
    </recommendedName>
    <alternativeName>
        <fullName evidence="15">Baculoviral IAP repeat-containing protein 4</fullName>
    </alternativeName>
    <alternativeName>
        <fullName evidence="17">RING-type E3 ubiquitin transferase XIAP</fullName>
    </alternativeName>
    <alternativeName>
        <fullName evidence="16">X-linked inhibitor of apoptosis protein</fullName>
    </alternativeName>
</protein>
<organism evidence="21 22">
    <name type="scientific">Atractosteus spatula</name>
    <name type="common">Alligator gar</name>
    <name type="synonym">Lepisosteus spatula</name>
    <dbReference type="NCBI Taxonomy" id="7917"/>
    <lineage>
        <taxon>Eukaryota</taxon>
        <taxon>Metazoa</taxon>
        <taxon>Chordata</taxon>
        <taxon>Craniata</taxon>
        <taxon>Vertebrata</taxon>
        <taxon>Euteleostomi</taxon>
        <taxon>Actinopterygii</taxon>
        <taxon>Neopterygii</taxon>
        <taxon>Holostei</taxon>
        <taxon>Semionotiformes</taxon>
        <taxon>Lepisosteidae</taxon>
        <taxon>Atractosteus</taxon>
    </lineage>
</organism>
<keyword evidence="11 18" id="KW-0863">Zinc-finger</keyword>
<dbReference type="GO" id="GO:0090263">
    <property type="term" value="P:positive regulation of canonical Wnt signaling pathway"/>
    <property type="evidence" value="ECO:0007669"/>
    <property type="project" value="TreeGrafter"/>
</dbReference>
<keyword evidence="5" id="KW-0963">Cytoplasm</keyword>
<dbReference type="PANTHER" id="PTHR10044:SF115">
    <property type="entry name" value="E3 UBIQUITIN-PROTEIN LIGASE XIAP"/>
    <property type="match status" value="1"/>
</dbReference>
<dbReference type="Proteomes" id="UP000736164">
    <property type="component" value="Unassembled WGS sequence"/>
</dbReference>
<dbReference type="AlphaFoldDB" id="A0A8J7NU77"/>
<dbReference type="GO" id="GO:0016874">
    <property type="term" value="F:ligase activity"/>
    <property type="evidence" value="ECO:0007669"/>
    <property type="project" value="UniProtKB-KW"/>
</dbReference>
<sequence>MASAQHDSDIESDNCADMSAMKMRLRSFSNFPCIDVVSPQRLARAGFYFTGEADKVQCFSCNQTVENWRRGDAPVQRHHRVSPNCRYLCCTHLLPSQHAALSEFQRPSPDDSPDPSANGSYDEEAEDLEYRLRTGEIVDNSTYPRTPHMCREDDRLKTFEKWPLSVPVRPRQLAQAGLYYLDVQDRVQCFCCGGVLGGWEPQDEPWKEHERHFPNCFFILGHDVGNIPSELPPESANHSHTYMESFEDRLRSFASVLHPIDPERLARAGFYTEGVQDRVICFKCGGGLKDWQSDEEPWEEHAKYYPGCSFVLREKGQQFVNSMQLRDHRRNFPDEDDENTLSVSEQESDVMLSEVAQRALEMGLDETQVKTKILEKIRSTGEGYKSVQLLVEDLLNEEGESDSEETPENDEDPMEKLRKLQREKQCKVCMDRDIAIVFIPCGHLVTCKRCSDSLSKCPICCAAIVQKVKTYIS</sequence>
<feature type="region of interest" description="Disordered" evidence="19">
    <location>
        <begin position="102"/>
        <end position="123"/>
    </location>
</feature>
<dbReference type="Gene3D" id="3.30.40.10">
    <property type="entry name" value="Zinc/RING finger domain, C3HC4 (zinc finger)"/>
    <property type="match status" value="1"/>
</dbReference>
<evidence type="ECO:0000256" key="13">
    <source>
        <dbReference type="ARBA" id="ARBA00022833"/>
    </source>
</evidence>
<dbReference type="InterPro" id="IPR050784">
    <property type="entry name" value="IAP"/>
</dbReference>
<comment type="subcellular location">
    <subcellularLocation>
        <location evidence="2">Cytoplasm</location>
    </subcellularLocation>
</comment>
<dbReference type="GO" id="GO:0031398">
    <property type="term" value="P:positive regulation of protein ubiquitination"/>
    <property type="evidence" value="ECO:0007669"/>
    <property type="project" value="TreeGrafter"/>
</dbReference>
<dbReference type="GO" id="GO:0005634">
    <property type="term" value="C:nucleus"/>
    <property type="evidence" value="ECO:0007669"/>
    <property type="project" value="TreeGrafter"/>
</dbReference>
<dbReference type="SMART" id="SM00238">
    <property type="entry name" value="BIR"/>
    <property type="match status" value="3"/>
</dbReference>
<dbReference type="GO" id="GO:0008270">
    <property type="term" value="F:zinc ion binding"/>
    <property type="evidence" value="ECO:0007669"/>
    <property type="project" value="UniProtKB-KW"/>
</dbReference>
<evidence type="ECO:0000256" key="2">
    <source>
        <dbReference type="ARBA" id="ARBA00004496"/>
    </source>
</evidence>
<evidence type="ECO:0000256" key="4">
    <source>
        <dbReference type="ARBA" id="ARBA00012483"/>
    </source>
</evidence>
<dbReference type="Gene3D" id="1.10.8.10">
    <property type="entry name" value="DNA helicase RuvA subunit, C-terminal domain"/>
    <property type="match status" value="1"/>
</dbReference>
<dbReference type="SMART" id="SM00184">
    <property type="entry name" value="RING"/>
    <property type="match status" value="1"/>
</dbReference>
<evidence type="ECO:0000256" key="9">
    <source>
        <dbReference type="ARBA" id="ARBA00022723"/>
    </source>
</evidence>
<feature type="domain" description="RING-type" evidence="20">
    <location>
        <begin position="426"/>
        <end position="460"/>
    </location>
</feature>
<evidence type="ECO:0000256" key="18">
    <source>
        <dbReference type="PROSITE-ProRule" id="PRU00175"/>
    </source>
</evidence>
<comment type="similarity">
    <text evidence="3">Belongs to the IAP family.</text>
</comment>
<evidence type="ECO:0000256" key="6">
    <source>
        <dbReference type="ARBA" id="ARBA00022679"/>
    </source>
</evidence>
<evidence type="ECO:0000256" key="7">
    <source>
        <dbReference type="ARBA" id="ARBA00022687"/>
    </source>
</evidence>
<proteinExistence type="inferred from homology"/>
<evidence type="ECO:0000256" key="12">
    <source>
        <dbReference type="ARBA" id="ARBA00022786"/>
    </source>
</evidence>
<comment type="catalytic activity">
    <reaction evidence="1">
        <text>S-ubiquitinyl-[E2 ubiquitin-conjugating enzyme]-L-cysteine + [acceptor protein]-L-lysine = [E2 ubiquitin-conjugating enzyme]-L-cysteine + N(6)-ubiquitinyl-[acceptor protein]-L-lysine.</text>
        <dbReference type="EC" id="2.3.2.27"/>
    </reaction>
</comment>
<evidence type="ECO:0000256" key="16">
    <source>
        <dbReference type="ARBA" id="ARBA00044224"/>
    </source>
</evidence>
<evidence type="ECO:0000256" key="11">
    <source>
        <dbReference type="ARBA" id="ARBA00022771"/>
    </source>
</evidence>
<evidence type="ECO:0000256" key="1">
    <source>
        <dbReference type="ARBA" id="ARBA00000900"/>
    </source>
</evidence>
<evidence type="ECO:0000256" key="14">
    <source>
        <dbReference type="ARBA" id="ARBA00044089"/>
    </source>
</evidence>
<keyword evidence="21" id="KW-0436">Ligase</keyword>
<evidence type="ECO:0000256" key="3">
    <source>
        <dbReference type="ARBA" id="ARBA00006672"/>
    </source>
</evidence>
<dbReference type="InterPro" id="IPR048875">
    <property type="entry name" value="BIRC2-3-like_UBA"/>
</dbReference>
<evidence type="ECO:0000256" key="10">
    <source>
        <dbReference type="ARBA" id="ARBA00022737"/>
    </source>
</evidence>
<evidence type="ECO:0000256" key="5">
    <source>
        <dbReference type="ARBA" id="ARBA00022490"/>
    </source>
</evidence>
<dbReference type="PROSITE" id="PS01282">
    <property type="entry name" value="BIR_REPEAT_1"/>
    <property type="match status" value="1"/>
</dbReference>
<feature type="non-terminal residue" evidence="21">
    <location>
        <position position="1"/>
    </location>
</feature>
<dbReference type="FunFam" id="1.10.1170.10:FF:000002">
    <property type="entry name" value="Baculoviral IAP repeat containing 7"/>
    <property type="match status" value="1"/>
</dbReference>
<dbReference type="EC" id="2.3.2.27" evidence="4"/>
<dbReference type="InterPro" id="IPR001370">
    <property type="entry name" value="BIR_rpt"/>
</dbReference>
<dbReference type="InterPro" id="IPR001841">
    <property type="entry name" value="Znf_RING"/>
</dbReference>
<keyword evidence="6" id="KW-0808">Transferase</keyword>
<dbReference type="PROSITE" id="PS50089">
    <property type="entry name" value="ZF_RING_2"/>
    <property type="match status" value="1"/>
</dbReference>
<comment type="caution">
    <text evidence="21">The sequence shown here is derived from an EMBL/GenBank/DDBJ whole genome shotgun (WGS) entry which is preliminary data.</text>
</comment>
<dbReference type="PANTHER" id="PTHR10044">
    <property type="entry name" value="INHIBITOR OF APOPTOSIS"/>
    <property type="match status" value="1"/>
</dbReference>
<keyword evidence="22" id="KW-1185">Reference proteome</keyword>
<dbReference type="GO" id="GO:0061630">
    <property type="term" value="F:ubiquitin protein ligase activity"/>
    <property type="evidence" value="ECO:0007669"/>
    <property type="project" value="UniProtKB-EC"/>
</dbReference>
<dbReference type="FunFam" id="3.30.40.10:FF:000184">
    <property type="entry name" value="Baculoviral IAP repeat containing 2"/>
    <property type="match status" value="1"/>
</dbReference>
<evidence type="ECO:0000256" key="17">
    <source>
        <dbReference type="ARBA" id="ARBA00044244"/>
    </source>
</evidence>
<dbReference type="GO" id="GO:0016055">
    <property type="term" value="P:Wnt signaling pathway"/>
    <property type="evidence" value="ECO:0007669"/>
    <property type="project" value="UniProtKB-KW"/>
</dbReference>
<dbReference type="EMBL" id="JAAWVO010040344">
    <property type="protein sequence ID" value="MBN3318553.1"/>
    <property type="molecule type" value="Genomic_DNA"/>
</dbReference>
<evidence type="ECO:0000313" key="22">
    <source>
        <dbReference type="Proteomes" id="UP000736164"/>
    </source>
</evidence>
<dbReference type="CDD" id="cd14321">
    <property type="entry name" value="UBA_IAPs"/>
    <property type="match status" value="1"/>
</dbReference>
<keyword evidence="12" id="KW-0833">Ubl conjugation pathway</keyword>
<dbReference type="Pfam" id="PF00653">
    <property type="entry name" value="BIR"/>
    <property type="match status" value="3"/>
</dbReference>
<dbReference type="GO" id="GO:0043066">
    <property type="term" value="P:negative regulation of apoptotic process"/>
    <property type="evidence" value="ECO:0007669"/>
    <property type="project" value="TreeGrafter"/>
</dbReference>
<dbReference type="PROSITE" id="PS50143">
    <property type="entry name" value="BIR_REPEAT_2"/>
    <property type="match status" value="3"/>
</dbReference>
<gene>
    <name evidence="21" type="primary">Xiap</name>
    <name evidence="21" type="ORF">GTO95_0009523</name>
</gene>
<dbReference type="GO" id="GO:0043027">
    <property type="term" value="F:cysteine-type endopeptidase inhibitor activity involved in apoptotic process"/>
    <property type="evidence" value="ECO:0007669"/>
    <property type="project" value="TreeGrafter"/>
</dbReference>
<dbReference type="Pfam" id="PF13920">
    <property type="entry name" value="zf-C3HC4_3"/>
    <property type="match status" value="1"/>
</dbReference>
<accession>A0A8J7NU77</accession>
<dbReference type="Pfam" id="PF21290">
    <property type="entry name" value="UBA_BIRC2-3"/>
    <property type="match status" value="1"/>
</dbReference>
<evidence type="ECO:0000259" key="20">
    <source>
        <dbReference type="PROSITE" id="PS50089"/>
    </source>
</evidence>
<feature type="non-terminal residue" evidence="21">
    <location>
        <position position="473"/>
    </location>
</feature>
<dbReference type="FunFam" id="1.10.1170.10:FF:000018">
    <property type="entry name" value="X-linked inhibitor of apoptosis"/>
    <property type="match status" value="1"/>
</dbReference>
<dbReference type="GO" id="GO:0005737">
    <property type="term" value="C:cytoplasm"/>
    <property type="evidence" value="ECO:0007669"/>
    <property type="project" value="UniProtKB-SubCell"/>
</dbReference>
<dbReference type="GO" id="GO:0051726">
    <property type="term" value="P:regulation of cell cycle"/>
    <property type="evidence" value="ECO:0007669"/>
    <property type="project" value="TreeGrafter"/>
</dbReference>
<keyword evidence="10" id="KW-0677">Repeat</keyword>
<evidence type="ECO:0000256" key="8">
    <source>
        <dbReference type="ARBA" id="ARBA00022703"/>
    </source>
</evidence>
<evidence type="ECO:0000256" key="15">
    <source>
        <dbReference type="ARBA" id="ARBA00044214"/>
    </source>
</evidence>
<evidence type="ECO:0000313" key="21">
    <source>
        <dbReference type="EMBL" id="MBN3318553.1"/>
    </source>
</evidence>